<dbReference type="Proteomes" id="UP000263833">
    <property type="component" value="Unassembled WGS sequence"/>
</dbReference>
<proteinExistence type="predicted"/>
<comment type="caution">
    <text evidence="1">The sequence shown here is derived from an EMBL/GenBank/DDBJ whole genome shotgun (WGS) entry which is preliminary data.</text>
</comment>
<sequence length="82" mass="9265">MVNFARAKWLNEKLLPNAQSRWNKIEPRIVAACGSFTRAAALDRKNFDKIQKTMSGSFYVPDDKFEAIGDTSDIDKLVKTNA</sequence>
<gene>
    <name evidence="1" type="ORF">DXH95_06070</name>
</gene>
<evidence type="ECO:0000313" key="2">
    <source>
        <dbReference type="Proteomes" id="UP000263833"/>
    </source>
</evidence>
<dbReference type="AlphaFoldDB" id="A0A371BHD3"/>
<evidence type="ECO:0000313" key="1">
    <source>
        <dbReference type="EMBL" id="RDV06958.1"/>
    </source>
</evidence>
<name>A0A371BHD3_9SPHN</name>
<accession>A0A371BHD3</accession>
<organism evidence="1 2">
    <name type="scientific">Sphingorhabdus pulchriflava</name>
    <dbReference type="NCBI Taxonomy" id="2292257"/>
    <lineage>
        <taxon>Bacteria</taxon>
        <taxon>Pseudomonadati</taxon>
        <taxon>Pseudomonadota</taxon>
        <taxon>Alphaproteobacteria</taxon>
        <taxon>Sphingomonadales</taxon>
        <taxon>Sphingomonadaceae</taxon>
        <taxon>Sphingorhabdus</taxon>
    </lineage>
</organism>
<dbReference type="EMBL" id="QRGP01000001">
    <property type="protein sequence ID" value="RDV06958.1"/>
    <property type="molecule type" value="Genomic_DNA"/>
</dbReference>
<protein>
    <submittedName>
        <fullName evidence="1">Uncharacterized protein</fullName>
    </submittedName>
</protein>
<keyword evidence="2" id="KW-1185">Reference proteome</keyword>
<reference evidence="2" key="1">
    <citation type="submission" date="2018-08" db="EMBL/GenBank/DDBJ databases">
        <authorList>
            <person name="Kim S.-J."/>
            <person name="Jung G.-Y."/>
        </authorList>
    </citation>
    <scope>NUCLEOTIDE SEQUENCE [LARGE SCALE GENOMIC DNA]</scope>
    <source>
        <strain evidence="2">GY_G</strain>
    </source>
</reference>